<evidence type="ECO:0008006" key="3">
    <source>
        <dbReference type="Google" id="ProtNLM"/>
    </source>
</evidence>
<gene>
    <name evidence="1" type="ORF">M404DRAFT_31827</name>
</gene>
<reference evidence="2" key="2">
    <citation type="submission" date="2015-01" db="EMBL/GenBank/DDBJ databases">
        <title>Evolutionary Origins and Diversification of the Mycorrhizal Mutualists.</title>
        <authorList>
            <consortium name="DOE Joint Genome Institute"/>
            <consortium name="Mycorrhizal Genomics Consortium"/>
            <person name="Kohler A."/>
            <person name="Kuo A."/>
            <person name="Nagy L.G."/>
            <person name="Floudas D."/>
            <person name="Copeland A."/>
            <person name="Barry K.W."/>
            <person name="Cichocki N."/>
            <person name="Veneault-Fourrey C."/>
            <person name="LaButti K."/>
            <person name="Lindquist E.A."/>
            <person name="Lipzen A."/>
            <person name="Lundell T."/>
            <person name="Morin E."/>
            <person name="Murat C."/>
            <person name="Riley R."/>
            <person name="Ohm R."/>
            <person name="Sun H."/>
            <person name="Tunlid A."/>
            <person name="Henrissat B."/>
            <person name="Grigoriev I.V."/>
            <person name="Hibbett D.S."/>
            <person name="Martin F."/>
        </authorList>
    </citation>
    <scope>NUCLEOTIDE SEQUENCE [LARGE SCALE GENOMIC DNA]</scope>
    <source>
        <strain evidence="2">Marx 270</strain>
    </source>
</reference>
<sequence>MLWNSTPKFAVMSRSALGQMATRTKRAATQLPDLPPELWNHIFDFATYVPYTLVPEIFEKSIFIGPYYNQQYHPKLRAALVTKRYLVREIGSGGEARLPTAAGART</sequence>
<dbReference type="OrthoDB" id="3232644at2759"/>
<dbReference type="AlphaFoldDB" id="A0A0C3JJY6"/>
<dbReference type="EMBL" id="KN832022">
    <property type="protein sequence ID" value="KIN97881.1"/>
    <property type="molecule type" value="Genomic_DNA"/>
</dbReference>
<reference evidence="1 2" key="1">
    <citation type="submission" date="2014-04" db="EMBL/GenBank/DDBJ databases">
        <authorList>
            <consortium name="DOE Joint Genome Institute"/>
            <person name="Kuo A."/>
            <person name="Kohler A."/>
            <person name="Costa M.D."/>
            <person name="Nagy L.G."/>
            <person name="Floudas D."/>
            <person name="Copeland A."/>
            <person name="Barry K.W."/>
            <person name="Cichocki N."/>
            <person name="Veneault-Fourrey C."/>
            <person name="LaButti K."/>
            <person name="Lindquist E.A."/>
            <person name="Lipzen A."/>
            <person name="Lundell T."/>
            <person name="Morin E."/>
            <person name="Murat C."/>
            <person name="Sun H."/>
            <person name="Tunlid A."/>
            <person name="Henrissat B."/>
            <person name="Grigoriev I.V."/>
            <person name="Hibbett D.S."/>
            <person name="Martin F."/>
            <person name="Nordberg H.P."/>
            <person name="Cantor M.N."/>
            <person name="Hua S.X."/>
        </authorList>
    </citation>
    <scope>NUCLEOTIDE SEQUENCE [LARGE SCALE GENOMIC DNA]</scope>
    <source>
        <strain evidence="1 2">Marx 270</strain>
    </source>
</reference>
<name>A0A0C3JJY6_PISTI</name>
<dbReference type="InParanoid" id="A0A0C3JJY6"/>
<dbReference type="HOGENOM" id="CLU_2224315_0_0_1"/>
<keyword evidence="2" id="KW-1185">Reference proteome</keyword>
<evidence type="ECO:0000313" key="1">
    <source>
        <dbReference type="EMBL" id="KIN97881.1"/>
    </source>
</evidence>
<accession>A0A0C3JJY6</accession>
<evidence type="ECO:0000313" key="2">
    <source>
        <dbReference type="Proteomes" id="UP000054217"/>
    </source>
</evidence>
<dbReference type="Proteomes" id="UP000054217">
    <property type="component" value="Unassembled WGS sequence"/>
</dbReference>
<protein>
    <recommendedName>
        <fullName evidence="3">F-box domain-containing protein</fullName>
    </recommendedName>
</protein>
<proteinExistence type="predicted"/>
<organism evidence="1 2">
    <name type="scientific">Pisolithus tinctorius Marx 270</name>
    <dbReference type="NCBI Taxonomy" id="870435"/>
    <lineage>
        <taxon>Eukaryota</taxon>
        <taxon>Fungi</taxon>
        <taxon>Dikarya</taxon>
        <taxon>Basidiomycota</taxon>
        <taxon>Agaricomycotina</taxon>
        <taxon>Agaricomycetes</taxon>
        <taxon>Agaricomycetidae</taxon>
        <taxon>Boletales</taxon>
        <taxon>Sclerodermatineae</taxon>
        <taxon>Pisolithaceae</taxon>
        <taxon>Pisolithus</taxon>
    </lineage>
</organism>